<evidence type="ECO:0000256" key="1">
    <source>
        <dbReference type="SAM" id="MobiDB-lite"/>
    </source>
</evidence>
<feature type="compositionally biased region" description="Polar residues" evidence="1">
    <location>
        <begin position="139"/>
        <end position="148"/>
    </location>
</feature>
<protein>
    <submittedName>
        <fullName evidence="2">Uncharacterized protein</fullName>
    </submittedName>
</protein>
<reference evidence="2" key="1">
    <citation type="submission" date="2022-04" db="EMBL/GenBank/DDBJ databases">
        <title>Xanthomonas prunicola pv. tritici, a pathogen causing a previously unreported foliar disease of wheat.</title>
        <authorList>
            <person name="Clavijo F."/>
            <person name="Curland R.D."/>
            <person name="Dill-Macky R."/>
            <person name="Pereyra S."/>
            <person name="Roman-Reyna V."/>
            <person name="Siri M.I."/>
        </authorList>
    </citation>
    <scope>NUCLEOTIDE SEQUENCE</scope>
    <source>
        <strain evidence="2">CIX249</strain>
    </source>
</reference>
<accession>A0A9Q9J4R3</accession>
<name>A0A9Q9J4R3_9XANT</name>
<dbReference type="EMBL" id="CP096142">
    <property type="protein sequence ID" value="UXA66016.1"/>
    <property type="molecule type" value="Genomic_DNA"/>
</dbReference>
<dbReference type="Proteomes" id="UP001058381">
    <property type="component" value="Chromosome"/>
</dbReference>
<feature type="region of interest" description="Disordered" evidence="1">
    <location>
        <begin position="1"/>
        <end position="28"/>
    </location>
</feature>
<feature type="region of interest" description="Disordered" evidence="1">
    <location>
        <begin position="125"/>
        <end position="155"/>
    </location>
</feature>
<organism evidence="2 3">
    <name type="scientific">Xanthomonas prunicola</name>
    <dbReference type="NCBI Taxonomy" id="2053930"/>
    <lineage>
        <taxon>Bacteria</taxon>
        <taxon>Pseudomonadati</taxon>
        <taxon>Pseudomonadota</taxon>
        <taxon>Gammaproteobacteria</taxon>
        <taxon>Lysobacterales</taxon>
        <taxon>Lysobacteraceae</taxon>
        <taxon>Xanthomonas</taxon>
    </lineage>
</organism>
<dbReference type="GeneID" id="75150274"/>
<dbReference type="RefSeq" id="WP_260807852.1">
    <property type="nucleotide sequence ID" value="NZ_CP096142.1"/>
</dbReference>
<sequence>MHKIKNHTNSPHHIQLTDGSKGRLPARGEGEFDVDPKMLPFYQRCGFLKLESVVPPMLYGSDKLPALIPLTDDDAHNVQLGDVVRHAFEASNLTADEWNALPEDQREALLLGSITQMKADLATSSEGIEGLPDRDADSDTNTGESTGEGTAPDDKDALIAELAALGIKKDRRASVEALQAALKNVQEKKA</sequence>
<evidence type="ECO:0000313" key="3">
    <source>
        <dbReference type="Proteomes" id="UP001058381"/>
    </source>
</evidence>
<proteinExistence type="predicted"/>
<dbReference type="AlphaFoldDB" id="A0A9Q9J4R3"/>
<gene>
    <name evidence="2" type="ORF">M0D43_02945</name>
</gene>
<evidence type="ECO:0000313" key="2">
    <source>
        <dbReference type="EMBL" id="UXA66016.1"/>
    </source>
</evidence>